<name>A0A977L2T2_9CYAN</name>
<dbReference type="Proteomes" id="UP001065613">
    <property type="component" value="Chromosome"/>
</dbReference>
<accession>A0A977L2T2</accession>
<sequence length="73" mass="8108">MIQSVEVIIDPEGNVHLLESVKLSTSKKAIVTILEENPIISISETALLSQASLAEDWLRPEEDEAWSHLQLAQ</sequence>
<reference evidence="1" key="1">
    <citation type="submission" date="2021-04" db="EMBL/GenBank/DDBJ databases">
        <title>Genome sequence of Woronichinia naegeliana from Washington state freshwater lake bloom.</title>
        <authorList>
            <person name="Dreher T.W."/>
        </authorList>
    </citation>
    <scope>NUCLEOTIDE SEQUENCE</scope>
    <source>
        <strain evidence="1">WA131</strain>
    </source>
</reference>
<protein>
    <submittedName>
        <fullName evidence="1">Uncharacterized protein</fullName>
    </submittedName>
</protein>
<evidence type="ECO:0000313" key="1">
    <source>
        <dbReference type="EMBL" id="UXE63380.1"/>
    </source>
</evidence>
<dbReference type="EMBL" id="CP073041">
    <property type="protein sequence ID" value="UXE63380.1"/>
    <property type="molecule type" value="Genomic_DNA"/>
</dbReference>
<gene>
    <name evidence="1" type="ORF">KA717_12530</name>
</gene>
<dbReference type="KEGG" id="wna:KA717_12530"/>
<organism evidence="1">
    <name type="scientific">Woronichinia naegeliana WA131</name>
    <dbReference type="NCBI Taxonomy" id="2824559"/>
    <lineage>
        <taxon>Bacteria</taxon>
        <taxon>Bacillati</taxon>
        <taxon>Cyanobacteriota</taxon>
        <taxon>Cyanophyceae</taxon>
        <taxon>Synechococcales</taxon>
        <taxon>Coelosphaeriaceae</taxon>
        <taxon>Woronichinia</taxon>
    </lineage>
</organism>
<proteinExistence type="predicted"/>
<dbReference type="AlphaFoldDB" id="A0A977L2T2"/>